<gene>
    <name evidence="7" type="ORF">FE374_10270</name>
</gene>
<dbReference type="PANTHER" id="PTHR30146">
    <property type="entry name" value="LACI-RELATED TRANSCRIPTIONAL REPRESSOR"/>
    <property type="match status" value="1"/>
</dbReference>
<evidence type="ECO:0000313" key="7">
    <source>
        <dbReference type="EMBL" id="QDC24944.1"/>
    </source>
</evidence>
<keyword evidence="1" id="KW-0678">Repressor</keyword>
<dbReference type="InterPro" id="IPR046335">
    <property type="entry name" value="LacI/GalR-like_sensor"/>
</dbReference>
<keyword evidence="3" id="KW-0238">DNA-binding</keyword>
<dbReference type="Gene3D" id="1.10.260.40">
    <property type="entry name" value="lambda repressor-like DNA-binding domains"/>
    <property type="match status" value="1"/>
</dbReference>
<dbReference type="Gene3D" id="3.40.50.2300">
    <property type="match status" value="2"/>
</dbReference>
<dbReference type="GO" id="GO:0003700">
    <property type="term" value="F:DNA-binding transcription factor activity"/>
    <property type="evidence" value="ECO:0007669"/>
    <property type="project" value="TreeGrafter"/>
</dbReference>
<dbReference type="CDD" id="cd01392">
    <property type="entry name" value="HTH_LacI"/>
    <property type="match status" value="1"/>
</dbReference>
<dbReference type="AlphaFoldDB" id="A0A5B8C341"/>
<dbReference type="Pfam" id="PF00356">
    <property type="entry name" value="LacI"/>
    <property type="match status" value="1"/>
</dbReference>
<organism evidence="7 8">
    <name type="scientific">Georgenia yuyongxinii</name>
    <dbReference type="NCBI Taxonomy" id="2589797"/>
    <lineage>
        <taxon>Bacteria</taxon>
        <taxon>Bacillati</taxon>
        <taxon>Actinomycetota</taxon>
        <taxon>Actinomycetes</taxon>
        <taxon>Micrococcales</taxon>
        <taxon>Bogoriellaceae</taxon>
        <taxon>Georgenia</taxon>
    </lineage>
</organism>
<name>A0A5B8C341_9MICO</name>
<evidence type="ECO:0000256" key="5">
    <source>
        <dbReference type="SAM" id="MobiDB-lite"/>
    </source>
</evidence>
<feature type="compositionally biased region" description="Basic and acidic residues" evidence="5">
    <location>
        <begin position="1"/>
        <end position="14"/>
    </location>
</feature>
<dbReference type="SUPFAM" id="SSF47413">
    <property type="entry name" value="lambda repressor-like DNA-binding domains"/>
    <property type="match status" value="1"/>
</dbReference>
<protein>
    <submittedName>
        <fullName evidence="7">LacI family transcriptional regulator</fullName>
    </submittedName>
</protein>
<dbReference type="Proteomes" id="UP000314616">
    <property type="component" value="Chromosome"/>
</dbReference>
<accession>A0A5B8C341</accession>
<dbReference type="PANTHER" id="PTHR30146:SF148">
    <property type="entry name" value="HTH-TYPE TRANSCRIPTIONAL REPRESSOR PURR-RELATED"/>
    <property type="match status" value="1"/>
</dbReference>
<dbReference type="InterPro" id="IPR010982">
    <property type="entry name" value="Lambda_DNA-bd_dom_sf"/>
</dbReference>
<dbReference type="CDD" id="cd06267">
    <property type="entry name" value="PBP1_LacI_sugar_binding-like"/>
    <property type="match status" value="1"/>
</dbReference>
<evidence type="ECO:0000256" key="2">
    <source>
        <dbReference type="ARBA" id="ARBA00023015"/>
    </source>
</evidence>
<feature type="region of interest" description="Disordered" evidence="5">
    <location>
        <begin position="1"/>
        <end position="32"/>
    </location>
</feature>
<proteinExistence type="predicted"/>
<dbReference type="EMBL" id="CP040915">
    <property type="protein sequence ID" value="QDC24944.1"/>
    <property type="molecule type" value="Genomic_DNA"/>
</dbReference>
<reference evidence="7 8" key="1">
    <citation type="submission" date="2019-05" db="EMBL/GenBank/DDBJ databases">
        <title>Georgenia *** sp. nov., and Georgenia *** sp. nov., isolated from the intestinal contents of plateau pika (Ochotona curzoniae) in the Qinghai-Tibet plateau of China.</title>
        <authorList>
            <person name="Tian Z."/>
        </authorList>
    </citation>
    <scope>NUCLEOTIDE SEQUENCE [LARGE SCALE GENOMIC DNA]</scope>
    <source>
        <strain evidence="7 8">Z443</strain>
    </source>
</reference>
<feature type="compositionally biased region" description="Polar residues" evidence="5">
    <location>
        <begin position="15"/>
        <end position="26"/>
    </location>
</feature>
<dbReference type="SUPFAM" id="SSF53822">
    <property type="entry name" value="Periplasmic binding protein-like I"/>
    <property type="match status" value="1"/>
</dbReference>
<dbReference type="InterPro" id="IPR028082">
    <property type="entry name" value="Peripla_BP_I"/>
</dbReference>
<dbReference type="Pfam" id="PF13377">
    <property type="entry name" value="Peripla_BP_3"/>
    <property type="match status" value="1"/>
</dbReference>
<feature type="domain" description="HTH lacI-type" evidence="6">
    <location>
        <begin position="30"/>
        <end position="86"/>
    </location>
</feature>
<dbReference type="RefSeq" id="WP_139928800.1">
    <property type="nucleotide sequence ID" value="NZ_CP040915.1"/>
</dbReference>
<evidence type="ECO:0000259" key="6">
    <source>
        <dbReference type="PROSITE" id="PS50932"/>
    </source>
</evidence>
<sequence length="363" mass="40052">MSSRRSEGQSEHSDSLNGTKTATTRPQRPPTLREVASVAGVDVSTASRALRTETRGTVKSETLERVVATAEALGYRANPFARGLKDHRSMTVGMLIPDLANPLFPPIVRGIEDGLGEHGYVAILANTDMDPDRERHLLDLFLERRVDGLFLATALRSYPLIEKVVESRIPTVLVNRTMDDKRVSMVTTDDYHGMGLALRHLVNLGHKRIAFVGAAPSTSTGYNRHKYFLAWMDRLGLPLDEELLVTAPWFNKQSGAEACDELINRGREFTAIIAASDMIALGCYSSLRAHGLKIPDDVSVVGYNGSRWCDEFNPPLTAVHVPKYDLGRAAADLMLSLLQGPDTEPSRVFLDTSLQVRESTRQI</sequence>
<evidence type="ECO:0000313" key="8">
    <source>
        <dbReference type="Proteomes" id="UP000314616"/>
    </source>
</evidence>
<keyword evidence="4" id="KW-0804">Transcription</keyword>
<evidence type="ECO:0000256" key="4">
    <source>
        <dbReference type="ARBA" id="ARBA00023163"/>
    </source>
</evidence>
<dbReference type="SMART" id="SM00354">
    <property type="entry name" value="HTH_LACI"/>
    <property type="match status" value="1"/>
</dbReference>
<keyword evidence="2" id="KW-0805">Transcription regulation</keyword>
<dbReference type="GO" id="GO:0000976">
    <property type="term" value="F:transcription cis-regulatory region binding"/>
    <property type="evidence" value="ECO:0007669"/>
    <property type="project" value="TreeGrafter"/>
</dbReference>
<dbReference type="OrthoDB" id="3563699at2"/>
<dbReference type="InterPro" id="IPR000843">
    <property type="entry name" value="HTH_LacI"/>
</dbReference>
<evidence type="ECO:0000256" key="1">
    <source>
        <dbReference type="ARBA" id="ARBA00022491"/>
    </source>
</evidence>
<dbReference type="KEGG" id="gyu:FE374_10270"/>
<evidence type="ECO:0000256" key="3">
    <source>
        <dbReference type="ARBA" id="ARBA00023125"/>
    </source>
</evidence>
<dbReference type="PROSITE" id="PS50932">
    <property type="entry name" value="HTH_LACI_2"/>
    <property type="match status" value="1"/>
</dbReference>